<organism evidence="4 5">
    <name type="scientific">Rhizobium straminoryzae</name>
    <dbReference type="NCBI Taxonomy" id="1387186"/>
    <lineage>
        <taxon>Bacteria</taxon>
        <taxon>Pseudomonadati</taxon>
        <taxon>Pseudomonadota</taxon>
        <taxon>Alphaproteobacteria</taxon>
        <taxon>Hyphomicrobiales</taxon>
        <taxon>Rhizobiaceae</taxon>
        <taxon>Rhizobium/Agrobacterium group</taxon>
        <taxon>Rhizobium</taxon>
    </lineage>
</organism>
<keyword evidence="2" id="KW-0012">Acyltransferase</keyword>
<evidence type="ECO:0000313" key="4">
    <source>
        <dbReference type="EMBL" id="TRL35833.1"/>
    </source>
</evidence>
<dbReference type="PROSITE" id="PS51186">
    <property type="entry name" value="GNAT"/>
    <property type="match status" value="1"/>
</dbReference>
<dbReference type="InterPro" id="IPR016181">
    <property type="entry name" value="Acyl_CoA_acyltransferase"/>
</dbReference>
<gene>
    <name evidence="4" type="ORF">FNA46_19270</name>
</gene>
<dbReference type="PANTHER" id="PTHR43420:SF12">
    <property type="entry name" value="N-ACETYLTRANSFERASE DOMAIN-CONTAINING PROTEIN"/>
    <property type="match status" value="1"/>
</dbReference>
<comment type="caution">
    <text evidence="4">The sequence shown here is derived from an EMBL/GenBank/DDBJ whole genome shotgun (WGS) entry which is preliminary data.</text>
</comment>
<sequence>MVTIGADRLMQAISPHGNLPLVRRLEAVGFRAWPAASVVYDGSWQVRLTGGHPSKRLNCVVPLDPSDYRDAAIRIERARKRFEHYGRPLLVRETPLAPQPLLEALRADGWAPFETVNVMTADLAGLELPDTISHLPSHDIGRYIDASLAVHEEDPAIKPALAEILSAIKPPTGLFIAEDPGNGPLAAMLCVQDNDLAGILSFAVAPDRRRQGLGTEMLTAALRWARISGARTAWLQVDASNASALSLYHRFGFREVYRYHYWRQETGA</sequence>
<evidence type="ECO:0000256" key="2">
    <source>
        <dbReference type="ARBA" id="ARBA00023315"/>
    </source>
</evidence>
<dbReference type="Pfam" id="PF00583">
    <property type="entry name" value="Acetyltransf_1"/>
    <property type="match status" value="1"/>
</dbReference>
<dbReference type="PANTHER" id="PTHR43420">
    <property type="entry name" value="ACETYLTRANSFERASE"/>
    <property type="match status" value="1"/>
</dbReference>
<keyword evidence="5" id="KW-1185">Reference proteome</keyword>
<proteinExistence type="predicted"/>
<dbReference type="SUPFAM" id="SSF55729">
    <property type="entry name" value="Acyl-CoA N-acyltransferases (Nat)"/>
    <property type="match status" value="1"/>
</dbReference>
<accession>A0A549T1U0</accession>
<dbReference type="EMBL" id="VJMG01000061">
    <property type="protein sequence ID" value="TRL35833.1"/>
    <property type="molecule type" value="Genomic_DNA"/>
</dbReference>
<dbReference type="CDD" id="cd04301">
    <property type="entry name" value="NAT_SF"/>
    <property type="match status" value="1"/>
</dbReference>
<name>A0A549T1U0_9HYPH</name>
<evidence type="ECO:0000313" key="5">
    <source>
        <dbReference type="Proteomes" id="UP000316801"/>
    </source>
</evidence>
<keyword evidence="1 4" id="KW-0808">Transferase</keyword>
<dbReference type="InterPro" id="IPR000182">
    <property type="entry name" value="GNAT_dom"/>
</dbReference>
<protein>
    <submittedName>
        <fullName evidence="4">GNAT family N-acetyltransferase</fullName>
    </submittedName>
</protein>
<dbReference type="Gene3D" id="3.40.630.30">
    <property type="match status" value="1"/>
</dbReference>
<dbReference type="GO" id="GO:0016747">
    <property type="term" value="F:acyltransferase activity, transferring groups other than amino-acyl groups"/>
    <property type="evidence" value="ECO:0007669"/>
    <property type="project" value="InterPro"/>
</dbReference>
<dbReference type="AlphaFoldDB" id="A0A549T1U0"/>
<dbReference type="Proteomes" id="UP000316801">
    <property type="component" value="Unassembled WGS sequence"/>
</dbReference>
<evidence type="ECO:0000259" key="3">
    <source>
        <dbReference type="PROSITE" id="PS51186"/>
    </source>
</evidence>
<feature type="domain" description="N-acetyltransferase" evidence="3">
    <location>
        <begin position="130"/>
        <end position="268"/>
    </location>
</feature>
<dbReference type="InterPro" id="IPR050680">
    <property type="entry name" value="YpeA/RimI_acetyltransf"/>
</dbReference>
<reference evidence="4 5" key="1">
    <citation type="submission" date="2019-07" db="EMBL/GenBank/DDBJ databases">
        <title>Ln-dependent methylotrophs.</title>
        <authorList>
            <person name="Tani A."/>
        </authorList>
    </citation>
    <scope>NUCLEOTIDE SEQUENCE [LARGE SCALE GENOMIC DNA]</scope>
    <source>
        <strain evidence="4 5">SM12</strain>
    </source>
</reference>
<dbReference type="RefSeq" id="WP_143126836.1">
    <property type="nucleotide sequence ID" value="NZ_VJMG01000061.1"/>
</dbReference>
<evidence type="ECO:0000256" key="1">
    <source>
        <dbReference type="ARBA" id="ARBA00022679"/>
    </source>
</evidence>